<keyword evidence="4" id="KW-1185">Reference proteome</keyword>
<reference evidence="2" key="1">
    <citation type="submission" date="2016-10" db="EMBL/GenBank/DDBJ databases">
        <authorList>
            <person name="de Groot N.N."/>
        </authorList>
    </citation>
    <scope>NUCLEOTIDE SEQUENCE [LARGE SCALE GENOMIC DNA]</scope>
    <source>
        <strain evidence="2">CPCC 202695</strain>
    </source>
</reference>
<evidence type="ECO:0000313" key="4">
    <source>
        <dbReference type="Proteomes" id="UP000893823"/>
    </source>
</evidence>
<dbReference type="EMBL" id="LT629755">
    <property type="protein sequence ID" value="SDS84785.1"/>
    <property type="molecule type" value="Genomic_DNA"/>
</dbReference>
<reference evidence="1" key="3">
    <citation type="submission" date="2022-06" db="EMBL/GenBank/DDBJ databases">
        <title>Genomic Encyclopedia of Type Strains, Phase III (KMG-III): the genomes of soil and plant-associated and newly described type strains.</title>
        <authorList>
            <person name="Whitman W."/>
        </authorList>
    </citation>
    <scope>NUCLEOTIDE SEQUENCE</scope>
    <source>
        <strain evidence="1">CPCC 202695</strain>
    </source>
</reference>
<dbReference type="EMBL" id="SODL02000001">
    <property type="protein sequence ID" value="MCP2365948.1"/>
    <property type="molecule type" value="Genomic_DNA"/>
</dbReference>
<proteinExistence type="predicted"/>
<dbReference type="Proteomes" id="UP000199482">
    <property type="component" value="Chromosome I"/>
</dbReference>
<organism evidence="2 3">
    <name type="scientific">Agromyces flavus</name>
    <dbReference type="NCBI Taxonomy" id="589382"/>
    <lineage>
        <taxon>Bacteria</taxon>
        <taxon>Bacillati</taxon>
        <taxon>Actinomycetota</taxon>
        <taxon>Actinomycetes</taxon>
        <taxon>Micrococcales</taxon>
        <taxon>Microbacteriaceae</taxon>
        <taxon>Agromyces</taxon>
    </lineage>
</organism>
<evidence type="ECO:0000313" key="3">
    <source>
        <dbReference type="Proteomes" id="UP000199482"/>
    </source>
</evidence>
<dbReference type="Proteomes" id="UP000893823">
    <property type="component" value="Unassembled WGS sequence"/>
</dbReference>
<sequence>MSDADVRAHPGPPREGNRMAEVRLEAYDWAMVLSD</sequence>
<reference evidence="3" key="2">
    <citation type="submission" date="2016-10" db="EMBL/GenBank/DDBJ databases">
        <authorList>
            <person name="Varghese N."/>
            <person name="Submissions S."/>
        </authorList>
    </citation>
    <scope>NUCLEOTIDE SEQUENCE [LARGE SCALE GENOMIC DNA]</scope>
    <source>
        <strain evidence="3">CPCC 202695</strain>
    </source>
</reference>
<protein>
    <submittedName>
        <fullName evidence="2">Uncharacterized protein</fullName>
    </submittedName>
</protein>
<name>A0A1H1VJ85_9MICO</name>
<gene>
    <name evidence="1" type="ORF">BCL57_000090</name>
    <name evidence="2" type="ORF">SAMN04489721_2022</name>
</gene>
<accession>A0A1H1VJ85</accession>
<evidence type="ECO:0000313" key="2">
    <source>
        <dbReference type="EMBL" id="SDS84785.1"/>
    </source>
</evidence>
<evidence type="ECO:0000313" key="1">
    <source>
        <dbReference type="EMBL" id="MCP2365948.1"/>
    </source>
</evidence>
<dbReference type="AlphaFoldDB" id="A0A1H1VJ85"/>